<reference evidence="2" key="1">
    <citation type="submission" date="2016-11" db="EMBL/GenBank/DDBJ databases">
        <authorList>
            <person name="Varghese N."/>
            <person name="Submissions S."/>
        </authorList>
    </citation>
    <scope>NUCLEOTIDE SEQUENCE [LARGE SCALE GENOMIC DNA]</scope>
    <source>
        <strain evidence="2">DSM 17957</strain>
    </source>
</reference>
<dbReference type="STRING" id="1121919.SAMN02745975_02238"/>
<organism evidence="1 2">
    <name type="scientific">Geosporobacter subterraneus DSM 17957</name>
    <dbReference type="NCBI Taxonomy" id="1121919"/>
    <lineage>
        <taxon>Bacteria</taxon>
        <taxon>Bacillati</taxon>
        <taxon>Bacillota</taxon>
        <taxon>Clostridia</taxon>
        <taxon>Peptostreptococcales</taxon>
        <taxon>Thermotaleaceae</taxon>
        <taxon>Geosporobacter</taxon>
    </lineage>
</organism>
<name>A0A1M6JU65_9FIRM</name>
<proteinExistence type="predicted"/>
<dbReference type="RefSeq" id="WP_110941361.1">
    <property type="nucleotide sequence ID" value="NZ_FQZV01000027.1"/>
</dbReference>
<dbReference type="Proteomes" id="UP000184536">
    <property type="component" value="Unassembled WGS sequence"/>
</dbReference>
<dbReference type="OrthoDB" id="9837852at2"/>
<protein>
    <submittedName>
        <fullName evidence="1">Uncharacterized protein</fullName>
    </submittedName>
</protein>
<sequence>MGKNRAQIAWIAAALIFGNLLGSVLTVSWLNYKLRKDSAVIVREILIKEKDTILFELRQGLEDEVNRIIQQKKDEITNEVRRIIEATLESKQKELNRQLEKAVDEYIKRKLKSIIPIG</sequence>
<dbReference type="EMBL" id="FQZV01000027">
    <property type="protein sequence ID" value="SHJ50233.1"/>
    <property type="molecule type" value="Genomic_DNA"/>
</dbReference>
<evidence type="ECO:0000313" key="2">
    <source>
        <dbReference type="Proteomes" id="UP000184536"/>
    </source>
</evidence>
<accession>A0A1M6JU65</accession>
<dbReference type="AlphaFoldDB" id="A0A1M6JU65"/>
<keyword evidence="2" id="KW-1185">Reference proteome</keyword>
<gene>
    <name evidence="1" type="ORF">SAMN02745975_02238</name>
</gene>
<evidence type="ECO:0000313" key="1">
    <source>
        <dbReference type="EMBL" id="SHJ50233.1"/>
    </source>
</evidence>